<evidence type="ECO:0000313" key="1">
    <source>
        <dbReference type="EMBL" id="KKN78947.1"/>
    </source>
</evidence>
<dbReference type="AlphaFoldDB" id="A0A0F9TVG1"/>
<organism evidence="1">
    <name type="scientific">marine sediment metagenome</name>
    <dbReference type="NCBI Taxonomy" id="412755"/>
    <lineage>
        <taxon>unclassified sequences</taxon>
        <taxon>metagenomes</taxon>
        <taxon>ecological metagenomes</taxon>
    </lineage>
</organism>
<protein>
    <submittedName>
        <fullName evidence="1">Uncharacterized protein</fullName>
    </submittedName>
</protein>
<dbReference type="EMBL" id="LAZR01000254">
    <property type="protein sequence ID" value="KKN78947.1"/>
    <property type="molecule type" value="Genomic_DNA"/>
</dbReference>
<comment type="caution">
    <text evidence="1">The sequence shown here is derived from an EMBL/GenBank/DDBJ whole genome shotgun (WGS) entry which is preliminary data.</text>
</comment>
<proteinExistence type="predicted"/>
<accession>A0A0F9TVG1</accession>
<name>A0A0F9TVG1_9ZZZZ</name>
<gene>
    <name evidence="1" type="ORF">LCGC14_0344220</name>
</gene>
<reference evidence="1" key="1">
    <citation type="journal article" date="2015" name="Nature">
        <title>Complex archaea that bridge the gap between prokaryotes and eukaryotes.</title>
        <authorList>
            <person name="Spang A."/>
            <person name="Saw J.H."/>
            <person name="Jorgensen S.L."/>
            <person name="Zaremba-Niedzwiedzka K."/>
            <person name="Martijn J."/>
            <person name="Lind A.E."/>
            <person name="van Eijk R."/>
            <person name="Schleper C."/>
            <person name="Guy L."/>
            <person name="Ettema T.J."/>
        </authorList>
    </citation>
    <scope>NUCLEOTIDE SEQUENCE</scope>
</reference>
<sequence length="54" mass="6355">MWQDPADKLRVLVMDAYDEGFREGFYSENNPDHADDYWGDSETKAKLEEILDDL</sequence>